<accession>A0A9P1G3V9</accession>
<evidence type="ECO:0000313" key="4">
    <source>
        <dbReference type="EMBL" id="CAI3996397.1"/>
    </source>
</evidence>
<sequence>MSGESGAHAQAADPGNPGSGPPTSLPWAQIPRFDPSTTDLRVYEQKMKFLHAIWPEEHLQYLAPRAALLVEGAAFQKVARLDGSKLQSKQGIQYLVEALGGQWGRLGAEEKYDLFERALYTETDGEWDEESIYQLMADNGDEDAIYINEFEDQIVEAVQEHPDLSQCFVSYQEARARVRERARARGFWPVKGKARGKGFTKKGKGGNTFNQGSNSGFLGRKRSLADRIANSTCRLCGMAGHWKRECPQRAENKKPEQSALNEVHLGFLDEDDVAQEVIEVLPPDAVDWEETMSSHTIDLSYLDRPLDTKVDQSLTMPQKESETQTEVFLRPPEVNTLREWGQMILPDGKHKGKTFEEAYTDQNYVFQLRNRRATSTWVRNFQMYGKARVHHDHTHSQEMFNKGIPVTSEMLSQIVTKAGNMIPIPKALPKAELKGTPSVASEEWVKVKGKQVPKVDLLKRPVSEVTRSEAPQSSMMMEPNAAKVQQIQTQIALLQRDLAKEIQIPSEAEKLIHQELALKIEEIQEPEEERAKEAHEIPVPDDGQAKGTLRDDQIMRCRWIFTWKPPAPGTTEERAKARLVIRGFEDPELSSIAADAPTLSKDGKQLILQQVASRGWRLINFDISTAFLKGAGDGRKLGIHAPPELKRAIGLQNEEQCGLLGGAYGRADAPLLWYKTLRETMESLGFVVSPFDGCVFTLVTKGQDGKPKVHGCVGLHVDDGIGGGDQYFREVIGKLRRKFEFGAYNEGDFEFCGVRYYQWDDGSIEMNQDSYVQKIHPIEIPRNRRQQSQSSLTPLEIQQLRQICGSLQYAAVHTRPDLSAKVGELQSAVASGKVEHLINANRVLYEAKANPVSLMIVPIPEHTVTFCAFSDASFETGKGRSTRSLGKHYL</sequence>
<feature type="region of interest" description="Disordered" evidence="2">
    <location>
        <begin position="1"/>
        <end position="31"/>
    </location>
</feature>
<dbReference type="EMBL" id="CAMXCT020002202">
    <property type="protein sequence ID" value="CAL1149772.1"/>
    <property type="molecule type" value="Genomic_DNA"/>
</dbReference>
<dbReference type="Gene3D" id="4.10.60.10">
    <property type="entry name" value="Zinc finger, CCHC-type"/>
    <property type="match status" value="1"/>
</dbReference>
<evidence type="ECO:0000256" key="1">
    <source>
        <dbReference type="PROSITE-ProRule" id="PRU00047"/>
    </source>
</evidence>
<reference evidence="5 6" key="2">
    <citation type="submission" date="2024-05" db="EMBL/GenBank/DDBJ databases">
        <authorList>
            <person name="Chen Y."/>
            <person name="Shah S."/>
            <person name="Dougan E. K."/>
            <person name="Thang M."/>
            <person name="Chan C."/>
        </authorList>
    </citation>
    <scope>NUCLEOTIDE SEQUENCE [LARGE SCALE GENOMIC DNA]</scope>
</reference>
<dbReference type="EMBL" id="CAMXCT030002202">
    <property type="protein sequence ID" value="CAL4783709.1"/>
    <property type="molecule type" value="Genomic_DNA"/>
</dbReference>
<dbReference type="InterPro" id="IPR036875">
    <property type="entry name" value="Znf_CCHC_sf"/>
</dbReference>
<evidence type="ECO:0000313" key="6">
    <source>
        <dbReference type="Proteomes" id="UP001152797"/>
    </source>
</evidence>
<feature type="domain" description="CCHC-type" evidence="3">
    <location>
        <begin position="233"/>
        <end position="248"/>
    </location>
</feature>
<dbReference type="SMART" id="SM00343">
    <property type="entry name" value="ZnF_C2HC"/>
    <property type="match status" value="1"/>
</dbReference>
<dbReference type="EMBL" id="CAMXCT010002202">
    <property type="protein sequence ID" value="CAI3996397.1"/>
    <property type="molecule type" value="Genomic_DNA"/>
</dbReference>
<keyword evidence="6" id="KW-1185">Reference proteome</keyword>
<dbReference type="SUPFAM" id="SSF57756">
    <property type="entry name" value="Retrovirus zinc finger-like domains"/>
    <property type="match status" value="1"/>
</dbReference>
<name>A0A9P1G3V9_9DINO</name>
<evidence type="ECO:0000313" key="5">
    <source>
        <dbReference type="EMBL" id="CAL4783709.1"/>
    </source>
</evidence>
<organism evidence="4">
    <name type="scientific">Cladocopium goreaui</name>
    <dbReference type="NCBI Taxonomy" id="2562237"/>
    <lineage>
        <taxon>Eukaryota</taxon>
        <taxon>Sar</taxon>
        <taxon>Alveolata</taxon>
        <taxon>Dinophyceae</taxon>
        <taxon>Suessiales</taxon>
        <taxon>Symbiodiniaceae</taxon>
        <taxon>Cladocopium</taxon>
    </lineage>
</organism>
<dbReference type="InterPro" id="IPR013103">
    <property type="entry name" value="RVT_2"/>
</dbReference>
<comment type="caution">
    <text evidence="4">The sequence shown here is derived from an EMBL/GenBank/DDBJ whole genome shotgun (WGS) entry which is preliminary data.</text>
</comment>
<dbReference type="Pfam" id="PF07727">
    <property type="entry name" value="RVT_2"/>
    <property type="match status" value="1"/>
</dbReference>
<dbReference type="AlphaFoldDB" id="A0A9P1G3V9"/>
<keyword evidence="1" id="KW-0862">Zinc</keyword>
<dbReference type="OrthoDB" id="439601at2759"/>
<protein>
    <submittedName>
        <fullName evidence="5">Retrovirus-related Pol polyprotein from transposon RE1 (Retro element 1) (AtRE1)</fullName>
    </submittedName>
</protein>
<evidence type="ECO:0000259" key="3">
    <source>
        <dbReference type="PROSITE" id="PS50158"/>
    </source>
</evidence>
<dbReference type="GO" id="GO:0003676">
    <property type="term" value="F:nucleic acid binding"/>
    <property type="evidence" value="ECO:0007669"/>
    <property type="project" value="InterPro"/>
</dbReference>
<dbReference type="GO" id="GO:0008270">
    <property type="term" value="F:zinc ion binding"/>
    <property type="evidence" value="ECO:0007669"/>
    <property type="project" value="UniProtKB-KW"/>
</dbReference>
<reference evidence="4" key="1">
    <citation type="submission" date="2022-10" db="EMBL/GenBank/DDBJ databases">
        <authorList>
            <person name="Chen Y."/>
            <person name="Dougan E. K."/>
            <person name="Chan C."/>
            <person name="Rhodes N."/>
            <person name="Thang M."/>
        </authorList>
    </citation>
    <scope>NUCLEOTIDE SEQUENCE</scope>
</reference>
<gene>
    <name evidence="4" type="ORF">C1SCF055_LOCUS22880</name>
</gene>
<dbReference type="Proteomes" id="UP001152797">
    <property type="component" value="Unassembled WGS sequence"/>
</dbReference>
<dbReference type="PROSITE" id="PS50158">
    <property type="entry name" value="ZF_CCHC"/>
    <property type="match status" value="1"/>
</dbReference>
<proteinExistence type="predicted"/>
<keyword evidence="1" id="KW-0479">Metal-binding</keyword>
<dbReference type="InterPro" id="IPR001878">
    <property type="entry name" value="Znf_CCHC"/>
</dbReference>
<keyword evidence="1" id="KW-0863">Zinc-finger</keyword>
<feature type="region of interest" description="Disordered" evidence="2">
    <location>
        <begin position="196"/>
        <end position="215"/>
    </location>
</feature>
<evidence type="ECO:0000256" key="2">
    <source>
        <dbReference type="SAM" id="MobiDB-lite"/>
    </source>
</evidence>